<dbReference type="EMBL" id="JANPWB010000001">
    <property type="protein sequence ID" value="KAJ1219167.1"/>
    <property type="molecule type" value="Genomic_DNA"/>
</dbReference>
<comment type="caution">
    <text evidence="2">The sequence shown here is derived from an EMBL/GenBank/DDBJ whole genome shotgun (WGS) entry which is preliminary data.</text>
</comment>
<accession>A0AAV7X2I8</accession>
<feature type="region of interest" description="Disordered" evidence="1">
    <location>
        <begin position="1"/>
        <end position="94"/>
    </location>
</feature>
<evidence type="ECO:0000313" key="2">
    <source>
        <dbReference type="EMBL" id="KAJ1219167.1"/>
    </source>
</evidence>
<feature type="compositionally biased region" description="Basic and acidic residues" evidence="1">
    <location>
        <begin position="69"/>
        <end position="83"/>
    </location>
</feature>
<evidence type="ECO:0000256" key="1">
    <source>
        <dbReference type="SAM" id="MobiDB-lite"/>
    </source>
</evidence>
<dbReference type="AlphaFoldDB" id="A0AAV7X2I8"/>
<protein>
    <submittedName>
        <fullName evidence="2">Uncharacterized protein</fullName>
    </submittedName>
</protein>
<evidence type="ECO:0000313" key="3">
    <source>
        <dbReference type="Proteomes" id="UP001066276"/>
    </source>
</evidence>
<sequence length="94" mass="9962">MLPDTEVLGAGTNCEELPGDGWKKRDSSLQPGSAGGGAREERNDEGEERDIGSGKGGGEGPTEGARAGGHWDHQWQSERREDQEAIPQNPGHAL</sequence>
<reference evidence="2" key="1">
    <citation type="journal article" date="2022" name="bioRxiv">
        <title>Sequencing and chromosome-scale assembly of the giantPleurodeles waltlgenome.</title>
        <authorList>
            <person name="Brown T."/>
            <person name="Elewa A."/>
            <person name="Iarovenko S."/>
            <person name="Subramanian E."/>
            <person name="Araus A.J."/>
            <person name="Petzold A."/>
            <person name="Susuki M."/>
            <person name="Suzuki K.-i.T."/>
            <person name="Hayashi T."/>
            <person name="Toyoda A."/>
            <person name="Oliveira C."/>
            <person name="Osipova E."/>
            <person name="Leigh N.D."/>
            <person name="Simon A."/>
            <person name="Yun M.H."/>
        </authorList>
    </citation>
    <scope>NUCLEOTIDE SEQUENCE</scope>
    <source>
        <strain evidence="2">20211129_DDA</strain>
        <tissue evidence="2">Liver</tissue>
    </source>
</reference>
<proteinExistence type="predicted"/>
<name>A0AAV7X2I8_PLEWA</name>
<organism evidence="2 3">
    <name type="scientific">Pleurodeles waltl</name>
    <name type="common">Iberian ribbed newt</name>
    <dbReference type="NCBI Taxonomy" id="8319"/>
    <lineage>
        <taxon>Eukaryota</taxon>
        <taxon>Metazoa</taxon>
        <taxon>Chordata</taxon>
        <taxon>Craniata</taxon>
        <taxon>Vertebrata</taxon>
        <taxon>Euteleostomi</taxon>
        <taxon>Amphibia</taxon>
        <taxon>Batrachia</taxon>
        <taxon>Caudata</taxon>
        <taxon>Salamandroidea</taxon>
        <taxon>Salamandridae</taxon>
        <taxon>Pleurodelinae</taxon>
        <taxon>Pleurodeles</taxon>
    </lineage>
</organism>
<gene>
    <name evidence="2" type="ORF">NDU88_006738</name>
</gene>
<dbReference type="Proteomes" id="UP001066276">
    <property type="component" value="Chromosome 1_1"/>
</dbReference>
<keyword evidence="3" id="KW-1185">Reference proteome</keyword>